<comment type="caution">
    <text evidence="1">The sequence shown here is derived from an EMBL/GenBank/DDBJ whole genome shotgun (WGS) entry which is preliminary data.</text>
</comment>
<dbReference type="AlphaFoldDB" id="A0A2X0KHH0"/>
<sequence>MIQAHNDAGRIALTVLAARALPEVRKVLVLESGSTDSTRRVAADSGAVLLHDASQLAGYAPLPLLFVDAGRQQRMAEALALLRPVTAGTADAAVAVGPATERGDAAGRLARRGLARAGLVLPGALTGECCLSSTAWSLSWPPAAGAGALPGVVADLLRAGRAVVPIALEAPRPLPRHGLKGRRQVAKALRERRGQPAVTRNSLG</sequence>
<name>A0A2X0KHH0_9ACTN</name>
<proteinExistence type="predicted"/>
<evidence type="ECO:0000313" key="2">
    <source>
        <dbReference type="Proteomes" id="UP000248889"/>
    </source>
</evidence>
<keyword evidence="2" id="KW-1185">Reference proteome</keyword>
<protein>
    <recommendedName>
        <fullName evidence="3">Glycosyltransferase family 2 protein</fullName>
    </recommendedName>
</protein>
<dbReference type="EMBL" id="QKYN01000026">
    <property type="protein sequence ID" value="RAG86529.1"/>
    <property type="molecule type" value="Genomic_DNA"/>
</dbReference>
<evidence type="ECO:0000313" key="1">
    <source>
        <dbReference type="EMBL" id="RAG86529.1"/>
    </source>
</evidence>
<evidence type="ECO:0008006" key="3">
    <source>
        <dbReference type="Google" id="ProtNLM"/>
    </source>
</evidence>
<accession>A0A2X0KHH0</accession>
<reference evidence="1 2" key="1">
    <citation type="submission" date="2018-06" db="EMBL/GenBank/DDBJ databases">
        <title>Streptacidiphilus pinicola sp. nov., isolated from pine grove soil.</title>
        <authorList>
            <person name="Roh S.G."/>
            <person name="Park S."/>
            <person name="Kim M.-K."/>
            <person name="Yun B.-R."/>
            <person name="Park J."/>
            <person name="Kim M.J."/>
            <person name="Kim Y.S."/>
            <person name="Kim S.B."/>
        </authorList>
    </citation>
    <scope>NUCLEOTIDE SEQUENCE [LARGE SCALE GENOMIC DNA]</scope>
    <source>
        <strain evidence="1 2">MMS16-CNU450</strain>
    </source>
</reference>
<organism evidence="1 2">
    <name type="scientific">Streptacidiphilus pinicola</name>
    <dbReference type="NCBI Taxonomy" id="2219663"/>
    <lineage>
        <taxon>Bacteria</taxon>
        <taxon>Bacillati</taxon>
        <taxon>Actinomycetota</taxon>
        <taxon>Actinomycetes</taxon>
        <taxon>Kitasatosporales</taxon>
        <taxon>Streptomycetaceae</taxon>
        <taxon>Streptacidiphilus</taxon>
    </lineage>
</organism>
<dbReference type="Proteomes" id="UP000248889">
    <property type="component" value="Unassembled WGS sequence"/>
</dbReference>
<gene>
    <name evidence="1" type="ORF">DN069_06100</name>
</gene>